<proteinExistence type="predicted"/>
<name>A0ABR1EEI6_NECAM</name>
<evidence type="ECO:0000313" key="1">
    <source>
        <dbReference type="EMBL" id="KAK6761102.1"/>
    </source>
</evidence>
<reference evidence="1 2" key="1">
    <citation type="submission" date="2023-08" db="EMBL/GenBank/DDBJ databases">
        <title>A Necator americanus chromosomal reference genome.</title>
        <authorList>
            <person name="Ilik V."/>
            <person name="Petrzelkova K.J."/>
            <person name="Pardy F."/>
            <person name="Fuh T."/>
            <person name="Niatou-Singa F.S."/>
            <person name="Gouil Q."/>
            <person name="Baker L."/>
            <person name="Ritchie M.E."/>
            <person name="Jex A.R."/>
            <person name="Gazzola D."/>
            <person name="Li H."/>
            <person name="Toshio Fujiwara R."/>
            <person name="Zhan B."/>
            <person name="Aroian R.V."/>
            <person name="Pafco B."/>
            <person name="Schwarz E.M."/>
        </authorList>
    </citation>
    <scope>NUCLEOTIDE SEQUENCE [LARGE SCALE GENOMIC DNA]</scope>
    <source>
        <strain evidence="1 2">Aroian</strain>
        <tissue evidence="1">Whole animal</tissue>
    </source>
</reference>
<keyword evidence="2" id="KW-1185">Reference proteome</keyword>
<evidence type="ECO:0000313" key="2">
    <source>
        <dbReference type="Proteomes" id="UP001303046"/>
    </source>
</evidence>
<gene>
    <name evidence="1" type="primary">Necator_chrX.g22405</name>
    <name evidence="1" type="ORF">RB195_022243</name>
</gene>
<comment type="caution">
    <text evidence="1">The sequence shown here is derived from an EMBL/GenBank/DDBJ whole genome shotgun (WGS) entry which is preliminary data.</text>
</comment>
<dbReference type="Proteomes" id="UP001303046">
    <property type="component" value="Unassembled WGS sequence"/>
</dbReference>
<organism evidence="1 2">
    <name type="scientific">Necator americanus</name>
    <name type="common">Human hookworm</name>
    <dbReference type="NCBI Taxonomy" id="51031"/>
    <lineage>
        <taxon>Eukaryota</taxon>
        <taxon>Metazoa</taxon>
        <taxon>Ecdysozoa</taxon>
        <taxon>Nematoda</taxon>
        <taxon>Chromadorea</taxon>
        <taxon>Rhabditida</taxon>
        <taxon>Rhabditina</taxon>
        <taxon>Rhabditomorpha</taxon>
        <taxon>Strongyloidea</taxon>
        <taxon>Ancylostomatidae</taxon>
        <taxon>Bunostominae</taxon>
        <taxon>Necator</taxon>
    </lineage>
</organism>
<protein>
    <submittedName>
        <fullName evidence="1">Uncharacterized protein</fullName>
    </submittedName>
</protein>
<dbReference type="EMBL" id="JAVFWL010000006">
    <property type="protein sequence ID" value="KAK6761102.1"/>
    <property type="molecule type" value="Genomic_DNA"/>
</dbReference>
<sequence>MFFVSPRKEKQLGDFGTQLGQMEKLLVTARPVRRSTGSKDDINGYFSHDDVVDDEVEQEGSATSTTCLAPLFAASGQAHVAAVRIAAVAP</sequence>
<accession>A0ABR1EEI6</accession>